<reference evidence="2 3" key="1">
    <citation type="submission" date="2023-07" db="EMBL/GenBank/DDBJ databases">
        <title>Closed genome sequence of Methanosarcinaceae archaeon Am2.</title>
        <authorList>
            <person name="Poehlein A."/>
            <person name="Protasov E."/>
            <person name="Platt K."/>
            <person name="Reeh H."/>
            <person name="Daniel R."/>
            <person name="Brune A."/>
        </authorList>
    </citation>
    <scope>NUCLEOTIDE SEQUENCE [LARGE SCALE GENOMIC DNA]</scope>
    <source>
        <strain evidence="2 3">Am2</strain>
    </source>
</reference>
<dbReference type="EMBL" id="CP131061">
    <property type="protein sequence ID" value="WNY27615.1"/>
    <property type="molecule type" value="Genomic_DNA"/>
</dbReference>
<evidence type="ECO:0000313" key="2">
    <source>
        <dbReference type="EMBL" id="WNY27615.1"/>
    </source>
</evidence>
<evidence type="ECO:0000313" key="3">
    <source>
        <dbReference type="Proteomes" id="UP001304970"/>
    </source>
</evidence>
<gene>
    <name evidence="2" type="ORF">MsAm2_14180</name>
</gene>
<dbReference type="AlphaFoldDB" id="A0AA96V8K5"/>
<evidence type="ECO:0000256" key="1">
    <source>
        <dbReference type="SAM" id="Phobius"/>
    </source>
</evidence>
<keyword evidence="1" id="KW-0812">Transmembrane</keyword>
<proteinExistence type="predicted"/>
<protein>
    <submittedName>
        <fullName evidence="2">Uncharacterized protein</fullName>
    </submittedName>
</protein>
<keyword evidence="3" id="KW-1185">Reference proteome</keyword>
<accession>A0AA96V8K5</accession>
<dbReference type="Proteomes" id="UP001304970">
    <property type="component" value="Chromosome"/>
</dbReference>
<keyword evidence="1" id="KW-0472">Membrane</keyword>
<name>A0AA96V8K5_9EURY</name>
<organism evidence="2 3">
    <name type="scientific">Methanolapillus ohkumae</name>
    <dbReference type="NCBI Taxonomy" id="3028298"/>
    <lineage>
        <taxon>Archaea</taxon>
        <taxon>Methanobacteriati</taxon>
        <taxon>Methanobacteriota</taxon>
        <taxon>Stenosarchaea group</taxon>
        <taxon>Methanomicrobia</taxon>
        <taxon>Methanosarcinales</taxon>
        <taxon>Methanosarcinaceae</taxon>
        <taxon>Methanolapillus</taxon>
    </lineage>
</organism>
<keyword evidence="1" id="KW-1133">Transmembrane helix</keyword>
<sequence>MDLTYESTYALVKAGLTFLILVAIVLFVFYVIIKMNKKSGKKL</sequence>
<feature type="transmembrane region" description="Helical" evidence="1">
    <location>
        <begin position="12"/>
        <end position="33"/>
    </location>
</feature>